<evidence type="ECO:0000313" key="16">
    <source>
        <dbReference type="RefSeq" id="XP_034238788.1"/>
    </source>
</evidence>
<evidence type="ECO:0000256" key="7">
    <source>
        <dbReference type="ARBA" id="ARBA00023136"/>
    </source>
</evidence>
<dbReference type="PANTHER" id="PTHR24248:SF134">
    <property type="entry name" value="OCTOPAMINE RECEPTOR BETA-1R"/>
    <property type="match status" value="1"/>
</dbReference>
<feature type="transmembrane region" description="Helical" evidence="13">
    <location>
        <begin position="210"/>
        <end position="234"/>
    </location>
</feature>
<gene>
    <name evidence="16" type="primary">LOC117643797</name>
</gene>
<evidence type="ECO:0000259" key="14">
    <source>
        <dbReference type="PROSITE" id="PS50262"/>
    </source>
</evidence>
<dbReference type="GO" id="GO:0071880">
    <property type="term" value="P:adenylate cyclase-activating adrenergic receptor signaling pathway"/>
    <property type="evidence" value="ECO:0007669"/>
    <property type="project" value="TreeGrafter"/>
</dbReference>
<dbReference type="SMART" id="SM01381">
    <property type="entry name" value="7TM_GPCR_Srsx"/>
    <property type="match status" value="1"/>
</dbReference>
<evidence type="ECO:0000256" key="4">
    <source>
        <dbReference type="ARBA" id="ARBA00022692"/>
    </source>
</evidence>
<evidence type="ECO:0000256" key="1">
    <source>
        <dbReference type="ARBA" id="ARBA00004651"/>
    </source>
</evidence>
<dbReference type="GO" id="GO:0004989">
    <property type="term" value="F:octopamine receptor activity"/>
    <property type="evidence" value="ECO:0007669"/>
    <property type="project" value="TreeGrafter"/>
</dbReference>
<feature type="transmembrane region" description="Helical" evidence="13">
    <location>
        <begin position="265"/>
        <end position="282"/>
    </location>
</feature>
<keyword evidence="15" id="KW-1185">Reference proteome</keyword>
<evidence type="ECO:0000256" key="8">
    <source>
        <dbReference type="ARBA" id="ARBA00023170"/>
    </source>
</evidence>
<dbReference type="OrthoDB" id="5957871at2759"/>
<protein>
    <recommendedName>
        <fullName evidence="11">Octopamine receptor beta-2R</fullName>
    </recommendedName>
</protein>
<dbReference type="Gene3D" id="1.20.1070.10">
    <property type="entry name" value="Rhodopsin 7-helix transmembrane proteins"/>
    <property type="match status" value="1"/>
</dbReference>
<evidence type="ECO:0000256" key="2">
    <source>
        <dbReference type="ARBA" id="ARBA00010663"/>
    </source>
</evidence>
<reference evidence="16" key="1">
    <citation type="submission" date="2025-08" db="UniProtKB">
        <authorList>
            <consortium name="RefSeq"/>
        </authorList>
    </citation>
    <scope>IDENTIFICATION</scope>
    <source>
        <tissue evidence="16">Total insect</tissue>
    </source>
</reference>
<dbReference type="FunCoup" id="A0A6P8YGC4">
    <property type="interactions" value="141"/>
</dbReference>
<dbReference type="Pfam" id="PF00001">
    <property type="entry name" value="7tm_1"/>
    <property type="match status" value="1"/>
</dbReference>
<dbReference type="InParanoid" id="A0A6P8YGC4"/>
<accession>A0A6P8YGC4</accession>
<dbReference type="AlphaFoldDB" id="A0A6P8YGC4"/>
<evidence type="ECO:0000256" key="3">
    <source>
        <dbReference type="ARBA" id="ARBA00022475"/>
    </source>
</evidence>
<keyword evidence="7 13" id="KW-0472">Membrane</keyword>
<evidence type="ECO:0000256" key="5">
    <source>
        <dbReference type="ARBA" id="ARBA00022989"/>
    </source>
</evidence>
<keyword evidence="9" id="KW-0325">Glycoprotein</keyword>
<dbReference type="GeneID" id="117643797"/>
<keyword evidence="3" id="KW-1003">Cell membrane</keyword>
<feature type="transmembrane region" description="Helical" evidence="13">
    <location>
        <begin position="129"/>
        <end position="152"/>
    </location>
</feature>
<feature type="domain" description="G-protein coupled receptors family 1 profile" evidence="14">
    <location>
        <begin position="109"/>
        <end position="408"/>
    </location>
</feature>
<comment type="subcellular location">
    <subcellularLocation>
        <location evidence="1">Cell membrane</location>
        <topology evidence="1">Multi-pass membrane protein</topology>
    </subcellularLocation>
</comment>
<keyword evidence="8 12" id="KW-0675">Receptor</keyword>
<keyword evidence="4 12" id="KW-0812">Transmembrane</keyword>
<dbReference type="PRINTS" id="PR00237">
    <property type="entry name" value="GPCRRHODOPSN"/>
</dbReference>
<evidence type="ECO:0000256" key="12">
    <source>
        <dbReference type="RuleBase" id="RU000688"/>
    </source>
</evidence>
<evidence type="ECO:0000256" key="13">
    <source>
        <dbReference type="SAM" id="Phobius"/>
    </source>
</evidence>
<dbReference type="RefSeq" id="XP_034238788.1">
    <property type="nucleotide sequence ID" value="XM_034382897.1"/>
</dbReference>
<comment type="similarity">
    <text evidence="2 12">Belongs to the G-protein coupled receptor 1 family.</text>
</comment>
<evidence type="ECO:0000313" key="15">
    <source>
        <dbReference type="Proteomes" id="UP000515158"/>
    </source>
</evidence>
<organism evidence="16">
    <name type="scientific">Thrips palmi</name>
    <name type="common">Melon thrips</name>
    <dbReference type="NCBI Taxonomy" id="161013"/>
    <lineage>
        <taxon>Eukaryota</taxon>
        <taxon>Metazoa</taxon>
        <taxon>Ecdysozoa</taxon>
        <taxon>Arthropoda</taxon>
        <taxon>Hexapoda</taxon>
        <taxon>Insecta</taxon>
        <taxon>Pterygota</taxon>
        <taxon>Neoptera</taxon>
        <taxon>Paraneoptera</taxon>
        <taxon>Thysanoptera</taxon>
        <taxon>Terebrantia</taxon>
        <taxon>Thripoidea</taxon>
        <taxon>Thripidae</taxon>
        <taxon>Thrips</taxon>
    </lineage>
</organism>
<dbReference type="SUPFAM" id="SSF81321">
    <property type="entry name" value="Family A G protein-coupled receptor-like"/>
    <property type="match status" value="1"/>
</dbReference>
<sequence length="498" mass="54032">MDLLLVEPGSGSTTTEVDVGDGADAFLAGLTGPTLLWADVNFTPPSMFTTATPVASLVDNASVVLVSSASATASVSREDAVDVQPWHALLLLCVKGSIMGVIIFAALFGNLLVIVSVMRHRKLRVITNYFVVSLALADMLVAIMAMCFNASVELTGGLWLFGYFMCDVWNSMDVYFSSASILHLCCISVDRYYAIVQPLDYPLIMTQARLGVMLAVVWCAPALVSFLPIFLGWYTTADHLEYRRLHPDTCGFTVNKPYAVVSSSVSFWVPGVIMICMYYRIYMEADRQERMLYRSKVAAALLNKHLQINGITAGLTSLPGTLGDVGCGVAVSDPEIQPLASSKMKRERKAARTLGIIMSAFLACWLPFFLWYIITALCGAHVCTCPSVVVAIVFWIGYFNSALNPLIYAYFNREFRAAFKKTLQACCCCCSRRCAAGAAAAVGAKLGFRRKGWPDRPGLCTGKAVSVALSKRSDESTLRVAVSDTVKVARCPALSGTL</sequence>
<dbReference type="InterPro" id="IPR017452">
    <property type="entry name" value="GPCR_Rhodpsn_7TM"/>
</dbReference>
<dbReference type="CDD" id="cd15066">
    <property type="entry name" value="7tmA_DmOct-betaAR-like"/>
    <property type="match status" value="1"/>
</dbReference>
<dbReference type="PANTHER" id="PTHR24248">
    <property type="entry name" value="ADRENERGIC RECEPTOR-RELATED G-PROTEIN COUPLED RECEPTOR"/>
    <property type="match status" value="1"/>
</dbReference>
<evidence type="ECO:0000256" key="9">
    <source>
        <dbReference type="ARBA" id="ARBA00023180"/>
    </source>
</evidence>
<feature type="transmembrane region" description="Helical" evidence="13">
    <location>
        <begin position="86"/>
        <end position="117"/>
    </location>
</feature>
<dbReference type="FunFam" id="1.20.1070.10:FF:000271">
    <property type="entry name" value="Octopamine receptor beta-2R"/>
    <property type="match status" value="1"/>
</dbReference>
<evidence type="ECO:0000256" key="6">
    <source>
        <dbReference type="ARBA" id="ARBA00023040"/>
    </source>
</evidence>
<dbReference type="PROSITE" id="PS00237">
    <property type="entry name" value="G_PROTEIN_RECEP_F1_1"/>
    <property type="match status" value="1"/>
</dbReference>
<keyword evidence="6 12" id="KW-0297">G-protein coupled receptor</keyword>
<name>A0A6P8YGC4_THRPL</name>
<evidence type="ECO:0000256" key="11">
    <source>
        <dbReference type="ARBA" id="ARBA00074411"/>
    </source>
</evidence>
<feature type="transmembrane region" description="Helical" evidence="13">
    <location>
        <begin position="172"/>
        <end position="189"/>
    </location>
</feature>
<dbReference type="GO" id="GO:0043410">
    <property type="term" value="P:positive regulation of MAPK cascade"/>
    <property type="evidence" value="ECO:0007669"/>
    <property type="project" value="TreeGrafter"/>
</dbReference>
<evidence type="ECO:0000256" key="10">
    <source>
        <dbReference type="ARBA" id="ARBA00023224"/>
    </source>
</evidence>
<feature type="transmembrane region" description="Helical" evidence="13">
    <location>
        <begin position="353"/>
        <end position="374"/>
    </location>
</feature>
<dbReference type="KEGG" id="tpal:117643797"/>
<keyword evidence="5 13" id="KW-1133">Transmembrane helix</keyword>
<dbReference type="GO" id="GO:0005886">
    <property type="term" value="C:plasma membrane"/>
    <property type="evidence" value="ECO:0007669"/>
    <property type="project" value="UniProtKB-SubCell"/>
</dbReference>
<dbReference type="InterPro" id="IPR000276">
    <property type="entry name" value="GPCR_Rhodpsn"/>
</dbReference>
<keyword evidence="10 12" id="KW-0807">Transducer</keyword>
<proteinExistence type="inferred from homology"/>
<dbReference type="Proteomes" id="UP000515158">
    <property type="component" value="Unplaced"/>
</dbReference>
<dbReference type="PROSITE" id="PS50262">
    <property type="entry name" value="G_PROTEIN_RECEP_F1_2"/>
    <property type="match status" value="1"/>
</dbReference>
<feature type="transmembrane region" description="Helical" evidence="13">
    <location>
        <begin position="386"/>
        <end position="411"/>
    </location>
</feature>